<dbReference type="EMBL" id="JARQAJ010000011">
    <property type="protein sequence ID" value="MDT2760619.1"/>
    <property type="molecule type" value="Genomic_DNA"/>
</dbReference>
<name>A0ABU3FD69_9ENTE</name>
<evidence type="ECO:0000313" key="2">
    <source>
        <dbReference type="Proteomes" id="UP001181046"/>
    </source>
</evidence>
<reference evidence="1" key="1">
    <citation type="submission" date="2023-03" db="EMBL/GenBank/DDBJ databases">
        <authorList>
            <person name="Shen W."/>
            <person name="Cai J."/>
        </authorList>
    </citation>
    <scope>NUCLEOTIDE SEQUENCE</scope>
    <source>
        <strain evidence="1">P66-3</strain>
    </source>
</reference>
<gene>
    <name evidence="1" type="ORF">P7H27_12715</name>
</gene>
<evidence type="ECO:0008006" key="3">
    <source>
        <dbReference type="Google" id="ProtNLM"/>
    </source>
</evidence>
<proteinExistence type="predicted"/>
<dbReference type="RefSeq" id="WP_311830498.1">
    <property type="nucleotide sequence ID" value="NZ_JARQAJ010000011.1"/>
</dbReference>
<accession>A0ABU3FD69</accession>
<evidence type="ECO:0000313" key="1">
    <source>
        <dbReference type="EMBL" id="MDT2760619.1"/>
    </source>
</evidence>
<dbReference type="Proteomes" id="UP001181046">
    <property type="component" value="Unassembled WGS sequence"/>
</dbReference>
<keyword evidence="2" id="KW-1185">Reference proteome</keyword>
<comment type="caution">
    <text evidence="1">The sequence shown here is derived from an EMBL/GenBank/DDBJ whole genome shotgun (WGS) entry which is preliminary data.</text>
</comment>
<sequence length="169" mass="19626">MVNRVILKEEELYPGMCQWLKSHLEDKYVKTNCQIIVVDCHSRYLDKVLEEYNIIKYYPQIVGLKIQIDVLGMVIEKNKAKIFFIEAKKTDFTLVNLGQLLIYCKLCNPEEAYLLTSGNLGSLNKVLINLNREDLLDFGSGKRIKKIIVGQWDFARKTINHNSVVPKIY</sequence>
<organism evidence="1 2">
    <name type="scientific">Enterococcus xiangfangensis</name>
    <dbReference type="NCBI Taxonomy" id="1296537"/>
    <lineage>
        <taxon>Bacteria</taxon>
        <taxon>Bacillati</taxon>
        <taxon>Bacillota</taxon>
        <taxon>Bacilli</taxon>
        <taxon>Lactobacillales</taxon>
        <taxon>Enterococcaceae</taxon>
        <taxon>Enterococcus</taxon>
    </lineage>
</organism>
<protein>
    <recommendedName>
        <fullName evidence="3">Type I restriction enzyme R protein N-terminal domain-containing protein</fullName>
    </recommendedName>
</protein>